<feature type="domain" description="RING-type" evidence="4">
    <location>
        <begin position="3"/>
        <end position="42"/>
    </location>
</feature>
<proteinExistence type="predicted"/>
<dbReference type="Pfam" id="PF14634">
    <property type="entry name" value="zf-RING_5"/>
    <property type="match status" value="1"/>
</dbReference>
<dbReference type="PANTHER" id="PTHR47384">
    <property type="entry name" value="E3 UBIQUITIN-PROTEIN LIGASE CCNB1IP1 HOMOLOG"/>
    <property type="match status" value="1"/>
</dbReference>
<dbReference type="SUPFAM" id="SSF57850">
    <property type="entry name" value="RING/U-box"/>
    <property type="match status" value="1"/>
</dbReference>
<feature type="coiled-coil region" evidence="2">
    <location>
        <begin position="126"/>
        <end position="181"/>
    </location>
</feature>
<sequence>MRCNACWRELEGQAISTTCGHLFCTEDATKILSNDAACPICDQALSKSLMKPVSTNPDDNSTNMSMLGLSPQTLMKSMYKSVMFYMGQKELEMKYKMNSVVAQYRQSFEAMQEKFTEKLEQVHSAYQKVGKKCQMMQEEIDALTKDKQELQEKYAEKSRQKRQLEEMYNQLRNEYNSFKKSAILPTKSYSQREPDLFSGIDIMDSRDMLRQGKREREDIWPQTSKKNNPGPFELDTDSAVNMGPPSGDTSNRRPVPVTGCHSFRSRPTNPEATLRNLIDSPIKRSHISHSHNNLFTL</sequence>
<protein>
    <recommendedName>
        <fullName evidence="4">RING-type domain-containing protein</fullName>
    </recommendedName>
</protein>
<evidence type="ECO:0000256" key="3">
    <source>
        <dbReference type="SAM" id="MobiDB-lite"/>
    </source>
</evidence>
<keyword evidence="1" id="KW-0862">Zinc</keyword>
<keyword evidence="1" id="KW-0863">Zinc-finger</keyword>
<gene>
    <name evidence="5" type="ORF">LUZ62_083318</name>
</gene>
<dbReference type="GO" id="GO:0051026">
    <property type="term" value="P:chiasma assembly"/>
    <property type="evidence" value="ECO:0007669"/>
    <property type="project" value="TreeGrafter"/>
</dbReference>
<dbReference type="EMBL" id="JAMFTS010000005">
    <property type="protein sequence ID" value="KAJ4748913.1"/>
    <property type="molecule type" value="Genomic_DNA"/>
</dbReference>
<evidence type="ECO:0000256" key="1">
    <source>
        <dbReference type="PROSITE-ProRule" id="PRU00175"/>
    </source>
</evidence>
<dbReference type="Proteomes" id="UP001140206">
    <property type="component" value="Chromosome 5"/>
</dbReference>
<keyword evidence="6" id="KW-1185">Reference proteome</keyword>
<keyword evidence="2" id="KW-0175">Coiled coil</keyword>
<dbReference type="PANTHER" id="PTHR47384:SF2">
    <property type="entry name" value="E3 UBIQUITIN-PROTEIN LIGASE CCNB1IP1 HOMOLOG"/>
    <property type="match status" value="1"/>
</dbReference>
<feature type="region of interest" description="Disordered" evidence="3">
    <location>
        <begin position="243"/>
        <end position="271"/>
    </location>
</feature>
<organism evidence="5 6">
    <name type="scientific">Rhynchospora pubera</name>
    <dbReference type="NCBI Taxonomy" id="906938"/>
    <lineage>
        <taxon>Eukaryota</taxon>
        <taxon>Viridiplantae</taxon>
        <taxon>Streptophyta</taxon>
        <taxon>Embryophyta</taxon>
        <taxon>Tracheophyta</taxon>
        <taxon>Spermatophyta</taxon>
        <taxon>Magnoliopsida</taxon>
        <taxon>Liliopsida</taxon>
        <taxon>Poales</taxon>
        <taxon>Cyperaceae</taxon>
        <taxon>Cyperoideae</taxon>
        <taxon>Rhynchosporeae</taxon>
        <taxon>Rhynchospora</taxon>
    </lineage>
</organism>
<dbReference type="InterPro" id="IPR055328">
    <property type="entry name" value="HEI10-like"/>
</dbReference>
<dbReference type="GO" id="GO:0008270">
    <property type="term" value="F:zinc ion binding"/>
    <property type="evidence" value="ECO:0007669"/>
    <property type="project" value="UniProtKB-KW"/>
</dbReference>
<evidence type="ECO:0000313" key="6">
    <source>
        <dbReference type="Proteomes" id="UP001140206"/>
    </source>
</evidence>
<dbReference type="PROSITE" id="PS50089">
    <property type="entry name" value="ZF_RING_2"/>
    <property type="match status" value="1"/>
</dbReference>
<reference evidence="5" key="1">
    <citation type="submission" date="2022-08" db="EMBL/GenBank/DDBJ databases">
        <authorList>
            <person name="Marques A."/>
        </authorList>
    </citation>
    <scope>NUCLEOTIDE SEQUENCE</scope>
    <source>
        <strain evidence="5">RhyPub2mFocal</strain>
        <tissue evidence="5">Leaves</tissue>
    </source>
</reference>
<dbReference type="InterPro" id="IPR013083">
    <property type="entry name" value="Znf_RING/FYVE/PHD"/>
</dbReference>
<dbReference type="Gene3D" id="3.30.40.10">
    <property type="entry name" value="Zinc/RING finger domain, C3HC4 (zinc finger)"/>
    <property type="match status" value="1"/>
</dbReference>
<dbReference type="Gene3D" id="1.20.5.340">
    <property type="match status" value="1"/>
</dbReference>
<comment type="caution">
    <text evidence="5">The sequence shown here is derived from an EMBL/GenBank/DDBJ whole genome shotgun (WGS) entry which is preliminary data.</text>
</comment>
<name>A0AAV8C4C3_9POAL</name>
<dbReference type="AlphaFoldDB" id="A0AAV8C4C3"/>
<keyword evidence="1" id="KW-0479">Metal-binding</keyword>
<dbReference type="FunFam" id="3.30.40.10:FF:000405">
    <property type="entry name" value="E3 ubiquitin-protein ligase CCNB1IP1 homolog"/>
    <property type="match status" value="1"/>
</dbReference>
<evidence type="ECO:0000313" key="5">
    <source>
        <dbReference type="EMBL" id="KAJ4748913.1"/>
    </source>
</evidence>
<evidence type="ECO:0000259" key="4">
    <source>
        <dbReference type="PROSITE" id="PS50089"/>
    </source>
</evidence>
<dbReference type="InterPro" id="IPR001841">
    <property type="entry name" value="Znf_RING"/>
</dbReference>
<evidence type="ECO:0000256" key="2">
    <source>
        <dbReference type="SAM" id="Coils"/>
    </source>
</evidence>
<accession>A0AAV8C4C3</accession>